<dbReference type="InterPro" id="IPR050091">
    <property type="entry name" value="PKS_NRPS_Biosynth_Enz"/>
</dbReference>
<feature type="region of interest" description="C-terminal hotdog fold" evidence="7">
    <location>
        <begin position="1444"/>
        <end position="1592"/>
    </location>
</feature>
<dbReference type="Gene3D" id="3.10.129.110">
    <property type="entry name" value="Polyketide synthase dehydratase"/>
    <property type="match status" value="1"/>
</dbReference>
<dbReference type="FunFam" id="3.40.50.1820:FF:000116">
    <property type="entry name" value="Sterigmatocystin biosynthesis polyketide synthase"/>
    <property type="match status" value="1"/>
</dbReference>
<dbReference type="SUPFAM" id="SSF47336">
    <property type="entry name" value="ACP-like"/>
    <property type="match status" value="1"/>
</dbReference>
<dbReference type="InterPro" id="IPR018201">
    <property type="entry name" value="Ketoacyl_synth_AS"/>
</dbReference>
<dbReference type="RefSeq" id="XP_033532823.1">
    <property type="nucleotide sequence ID" value="XM_033676516.1"/>
</dbReference>
<dbReference type="InterPro" id="IPR020806">
    <property type="entry name" value="PKS_PP-bd"/>
</dbReference>
<dbReference type="Pfam" id="PF16073">
    <property type="entry name" value="SAT"/>
    <property type="match status" value="1"/>
</dbReference>
<dbReference type="GO" id="GO:0004315">
    <property type="term" value="F:3-oxoacyl-[acyl-carrier-protein] synthase activity"/>
    <property type="evidence" value="ECO:0007669"/>
    <property type="project" value="InterPro"/>
</dbReference>
<dbReference type="GO" id="GO:0031177">
    <property type="term" value="F:phosphopantetheine binding"/>
    <property type="evidence" value="ECO:0007669"/>
    <property type="project" value="InterPro"/>
</dbReference>
<dbReference type="CDD" id="cd00833">
    <property type="entry name" value="PKS"/>
    <property type="match status" value="1"/>
</dbReference>
<dbReference type="InterPro" id="IPR014031">
    <property type="entry name" value="Ketoacyl_synth_C"/>
</dbReference>
<dbReference type="SUPFAM" id="SSF52151">
    <property type="entry name" value="FabD/lysophospholipase-like"/>
    <property type="match status" value="1"/>
</dbReference>
<evidence type="ECO:0000313" key="13">
    <source>
        <dbReference type="Proteomes" id="UP000504638"/>
    </source>
</evidence>
<dbReference type="Pfam" id="PF14765">
    <property type="entry name" value="PS-DH"/>
    <property type="match status" value="1"/>
</dbReference>
<gene>
    <name evidence="12 14" type="ORF">P152DRAFT_399481</name>
</gene>
<dbReference type="InterPro" id="IPR032088">
    <property type="entry name" value="SAT"/>
</dbReference>
<dbReference type="PANTHER" id="PTHR43775">
    <property type="entry name" value="FATTY ACID SYNTHASE"/>
    <property type="match status" value="1"/>
</dbReference>
<evidence type="ECO:0000313" key="14">
    <source>
        <dbReference type="RefSeq" id="XP_033532823.1"/>
    </source>
</evidence>
<proteinExistence type="predicted"/>
<feature type="region of interest" description="N-terminal hotdog fold" evidence="7">
    <location>
        <begin position="1286"/>
        <end position="1417"/>
    </location>
</feature>
<dbReference type="FunFam" id="1.10.1200.10:FF:000011">
    <property type="entry name" value="Sterigmatocystin biosynthesis polyketide synthase"/>
    <property type="match status" value="1"/>
</dbReference>
<evidence type="ECO:0000256" key="3">
    <source>
        <dbReference type="ARBA" id="ARBA00022553"/>
    </source>
</evidence>
<dbReference type="PROSITE" id="PS00606">
    <property type="entry name" value="KS3_1"/>
    <property type="match status" value="1"/>
</dbReference>
<dbReference type="GO" id="GO:0044550">
    <property type="term" value="P:secondary metabolite biosynthetic process"/>
    <property type="evidence" value="ECO:0007669"/>
    <property type="project" value="TreeGrafter"/>
</dbReference>
<evidence type="ECO:0000256" key="8">
    <source>
        <dbReference type="SAM" id="MobiDB-lite"/>
    </source>
</evidence>
<dbReference type="InterPro" id="IPR001227">
    <property type="entry name" value="Ac_transferase_dom_sf"/>
</dbReference>
<evidence type="ECO:0000256" key="2">
    <source>
        <dbReference type="ARBA" id="ARBA00022450"/>
    </source>
</evidence>
<accession>A0A6G1FZP1</accession>
<keyword evidence="2" id="KW-0596">Phosphopantetheine</keyword>
<feature type="compositionally biased region" description="Low complexity" evidence="8">
    <location>
        <begin position="1735"/>
        <end position="1750"/>
    </location>
</feature>
<comment type="cofactor">
    <cofactor evidence="1">
        <name>pantetheine 4'-phosphate</name>
        <dbReference type="ChEBI" id="CHEBI:47942"/>
    </cofactor>
</comment>
<dbReference type="Gene3D" id="3.30.70.3290">
    <property type="match status" value="1"/>
</dbReference>
<dbReference type="GO" id="GO:0006633">
    <property type="term" value="P:fatty acid biosynthetic process"/>
    <property type="evidence" value="ECO:0007669"/>
    <property type="project" value="InterPro"/>
</dbReference>
<dbReference type="Pfam" id="PF02801">
    <property type="entry name" value="Ketoacyl-synt_C"/>
    <property type="match status" value="1"/>
</dbReference>
<evidence type="ECO:0000256" key="6">
    <source>
        <dbReference type="ARBA" id="ARBA00023268"/>
    </source>
</evidence>
<dbReference type="SUPFAM" id="SSF53901">
    <property type="entry name" value="Thiolase-like"/>
    <property type="match status" value="1"/>
</dbReference>
<dbReference type="PROSITE" id="PS52004">
    <property type="entry name" value="KS3_2"/>
    <property type="match status" value="1"/>
</dbReference>
<dbReference type="GO" id="GO:0004312">
    <property type="term" value="F:fatty acid synthase activity"/>
    <property type="evidence" value="ECO:0007669"/>
    <property type="project" value="TreeGrafter"/>
</dbReference>
<keyword evidence="13" id="KW-1185">Reference proteome</keyword>
<dbReference type="InterPro" id="IPR029058">
    <property type="entry name" value="AB_hydrolase_fold"/>
</dbReference>
<dbReference type="FunFam" id="3.40.47.10:FF:000031">
    <property type="entry name" value="Sterigmatocystin biosynthesis polyketide synthase"/>
    <property type="match status" value="1"/>
</dbReference>
<dbReference type="InterPro" id="IPR049551">
    <property type="entry name" value="PKS_DH_C"/>
</dbReference>
<dbReference type="NCBIfam" id="TIGR04532">
    <property type="entry name" value="PT_fungal_PKS"/>
    <property type="match status" value="1"/>
</dbReference>
<keyword evidence="5" id="KW-0677">Repeat</keyword>
<evidence type="ECO:0000256" key="1">
    <source>
        <dbReference type="ARBA" id="ARBA00001957"/>
    </source>
</evidence>
<dbReference type="InterPro" id="IPR001031">
    <property type="entry name" value="Thioesterase"/>
</dbReference>
<reference evidence="12 14" key="1">
    <citation type="submission" date="2020-01" db="EMBL/GenBank/DDBJ databases">
        <authorList>
            <consortium name="DOE Joint Genome Institute"/>
            <person name="Haridas S."/>
            <person name="Albert R."/>
            <person name="Binder M."/>
            <person name="Bloem J."/>
            <person name="Labutti K."/>
            <person name="Salamov A."/>
            <person name="Andreopoulos B."/>
            <person name="Baker S.E."/>
            <person name="Barry K."/>
            <person name="Bills G."/>
            <person name="Bluhm B.H."/>
            <person name="Cannon C."/>
            <person name="Castanera R."/>
            <person name="Culley D.E."/>
            <person name="Daum C."/>
            <person name="Ezra D."/>
            <person name="Gonzalez J.B."/>
            <person name="Henrissat B."/>
            <person name="Kuo A."/>
            <person name="Liang C."/>
            <person name="Lipzen A."/>
            <person name="Lutzoni F."/>
            <person name="Magnuson J."/>
            <person name="Mondo S."/>
            <person name="Nolan M."/>
            <person name="Ohm R."/>
            <person name="Pangilinan J."/>
            <person name="Park H.-J."/>
            <person name="Ramirez L."/>
            <person name="Alfaro M."/>
            <person name="Sun H."/>
            <person name="Tritt A."/>
            <person name="Yoshinaga Y."/>
            <person name="Zwiers L.-H."/>
            <person name="Turgeon B.G."/>
            <person name="Goodwin S.B."/>
            <person name="Spatafora J.W."/>
            <person name="Crous P.W."/>
            <person name="Grigoriev I.V."/>
        </authorList>
    </citation>
    <scope>NUCLEOTIDE SEQUENCE</scope>
    <source>
        <strain evidence="12 14">CBS 781.70</strain>
    </source>
</reference>
<dbReference type="InterPro" id="IPR030918">
    <property type="entry name" value="PT_fungal_PKS"/>
</dbReference>
<evidence type="ECO:0000256" key="5">
    <source>
        <dbReference type="ARBA" id="ARBA00022737"/>
    </source>
</evidence>
<dbReference type="Gene3D" id="3.40.50.1820">
    <property type="entry name" value="alpha/beta hydrolase"/>
    <property type="match status" value="1"/>
</dbReference>
<dbReference type="EMBL" id="ML975162">
    <property type="protein sequence ID" value="KAF1811192.1"/>
    <property type="molecule type" value="Genomic_DNA"/>
</dbReference>
<dbReference type="SUPFAM" id="SSF53474">
    <property type="entry name" value="alpha/beta-Hydrolases"/>
    <property type="match status" value="1"/>
</dbReference>
<feature type="active site" description="Proton donor; for dehydratase activity" evidence="7">
    <location>
        <position position="1504"/>
    </location>
</feature>
<dbReference type="Gene3D" id="3.40.47.10">
    <property type="match status" value="1"/>
</dbReference>
<feature type="domain" description="Ketosynthase family 3 (KS3)" evidence="10">
    <location>
        <begin position="367"/>
        <end position="800"/>
    </location>
</feature>
<dbReference type="InterPro" id="IPR020841">
    <property type="entry name" value="PKS_Beta-ketoAc_synthase_dom"/>
</dbReference>
<dbReference type="FunFam" id="3.10.129.110:FF:000001">
    <property type="entry name" value="Sterigmatocystin biosynthesis polyketide synthase"/>
    <property type="match status" value="1"/>
</dbReference>
<dbReference type="InterPro" id="IPR016039">
    <property type="entry name" value="Thiolase-like"/>
</dbReference>
<dbReference type="PROSITE" id="PS52019">
    <property type="entry name" value="PKS_MFAS_DH"/>
    <property type="match status" value="1"/>
</dbReference>
<sequence>MASESNIYLFGDQTAEYDAGIRRLLHDKTQPFLSTFFSQSYQALRQEIGSLTYQKRSEFPRHSSLVELLSRSKEGKANPALETAFTCIHQLGLFISECNNQKVGFPSESNTHLLGLCTGLLSAVAVSGAHSVQSLVGIAVETVLLSFRAGLLAADVKERIGCGTEEGSWSVLVPNVSVAETEALLQQYIESNALPPSVRPYVSAVALKGLTISGSPSTLQAFLQSEGMAARGSIKSCIYAPYHAPELYSKEDVDTLLSKMGAEIGSRPCKFPVISNLTGKSMTAPDLKSAYQMALEECLTAPLRLDKIHEEAPSWLAAENVTKAIVHPIATVAAQGLVQAMEKSLEVELRRPGAATEDLKGESCTGKSKIAIVGMSGRFPEANSTEAFWDLLHQGLDVHQEAPATRWDVKTHVSDDHRKNTSMTPYGCWIQDAGLFDARFFNMSPREAPQVDPAQRLALLTAYEALEMAGIVPDATPSTQRDRVGVFYGMTSNDWCETNSPQNIDAYFIPGGNRAFTPGRINYYFKFSGPSYSVDTACSSSLAAIHVACNSLWIKDCDTAIAGGTNIMTNPDVTAGLDRGHFLSRTGNCQTFDDGADGYCRGDGVGTLILKRMEDAIADKDPILGVILSASTNHSAEAESITRPHVGAQTAIFDKLLNETNVDPYDIDYIEMHGTGTQAGDAREMESVLTTFAPTSNRKSRSADQSLHLGSAKANVGHGESASGVTALVKLLLMLQKNTIPPHVGIKNKINHNFPTDMEQRNVFIAREAKPWKRDAVRKRRALVNNFSAAGGNSSVLVEDAPLCVPEGGVDRRTVHPVAISAKCADSLTKNIESLIKFLREGGNGWTLPQLSYTTTARRMHHPHRVIVSGTTVDEVRSKLQIALEKGEGLSRPKGSPNVVFAFTGQGAQHPGMSKDFYNAFSSYRTDIDRYDRICQVNGFPSILPYILSENADEEFSPFATQLATTSMQMALVRLWTGFGIFPSAVVGHSLGEYAALNAAGVISEADTIFLVGNRASLLDKLCSRGSHSMLAIKSKKDACDGLLKQAKFEYEIACLNGPDDTVICGENASVDAIADHLKALNIKATKLNTAYAFHSRQVEPILDSFEDSVSGVRFHAPAIPVLCPLIGKVVTESGVFSPQYLRRHCREPVDMLSAVREAASLGNITANTTVIEIGPQPVVSGMIRASTAVKNTLSTMQRNKDPWKILVDSLDWLHAAGADVRWAEYHRDFKSSQAVVPLPAYNWNLQNYWIQYVNDWSLRKGDPPLVAAAPTPPPMPQFENTCVQKKLLEKKDGKKVQLVFETDLLHPDLAPIVRGHKVNGVSLCTPSVYAEIGLTVGKYLLAQYKAESQDLFVDVGHMTVEKPLIAKASGPQPLRTTVEFDTSTDRATLRFCTGGEHGEKLVEHSHCVLSFTDSTPLQEYRRNAYLIKSRMSDLKKGVVTGETNRFNCPMAYRIVSALAQYDSEYRGVQEVILHSANREATSKVSFAKTKVGGTWTCHPCYIDSLGQTGGFVMNANDDVDLDVEVFVNHGWRSMQIFEAIDGSATYQTHVKMHEAEGGNWEGDVYVLNDKDDICAIFKGIVLQGVPRRLLDYILAVRDDSKSAARPVAAAPSSDAMKISVGTPEAEGVSHSNAAKELAQALNILSEESGVALSDLTDDSKFADMGVDSLLALIVASRFREELGIDLDSSLFVDFGSVKAFKDWFLGDSAAPTGANPSEADAMLRGILGVHGGDSSASASTATRSPSTTSDEGAYTDTTSVEGSSSISSPKLEIPPATSVILQGLPKASKKTLFLFPDGCGSSMSYAQVPRISNELLVVGLNCPFMKTPQNMKCSIDEITAAYIHEIRRRQPQGPYHFGGWSAGGIFAHNAALRLIEQGEEVETLILIDSPLPMGLDKLPKHFYDYCDDISLFGEGTGKAPDWLVPHFLACVDVLNVYYAPPLPPKHAPKTHMIWACDNIFVGYDAEPLEPRAGDPEKMKFFTESRTDFSPNGWDELVGSYPVKIERMQGANHFTMMRGEQAAELARFLDAAMA</sequence>
<feature type="active site" description="Proton acceptor; for dehydratase activity" evidence="7">
    <location>
        <position position="1317"/>
    </location>
</feature>
<reference evidence="14" key="3">
    <citation type="submission" date="2025-04" db="UniProtKB">
        <authorList>
            <consortium name="RefSeq"/>
        </authorList>
    </citation>
    <scope>IDENTIFICATION</scope>
    <source>
        <strain evidence="14">CBS 781.70</strain>
    </source>
</reference>
<evidence type="ECO:0000313" key="12">
    <source>
        <dbReference type="EMBL" id="KAF1811192.1"/>
    </source>
</evidence>
<dbReference type="Pfam" id="PF00109">
    <property type="entry name" value="ketoacyl-synt"/>
    <property type="match status" value="1"/>
</dbReference>
<dbReference type="Pfam" id="PF00975">
    <property type="entry name" value="Thioesterase"/>
    <property type="match status" value="1"/>
</dbReference>
<feature type="region of interest" description="Disordered" evidence="8">
    <location>
        <begin position="1733"/>
        <end position="1770"/>
    </location>
</feature>
<dbReference type="SMART" id="SM00823">
    <property type="entry name" value="PKS_PP"/>
    <property type="match status" value="1"/>
</dbReference>
<evidence type="ECO:0000256" key="7">
    <source>
        <dbReference type="PROSITE-ProRule" id="PRU01363"/>
    </source>
</evidence>
<dbReference type="Gene3D" id="1.10.1200.10">
    <property type="entry name" value="ACP-like"/>
    <property type="match status" value="1"/>
</dbReference>
<dbReference type="GeneID" id="54417086"/>
<dbReference type="InterPro" id="IPR036736">
    <property type="entry name" value="ACP-like_sf"/>
</dbReference>
<dbReference type="Gene3D" id="3.40.366.10">
    <property type="entry name" value="Malonyl-Coenzyme A Acyl Carrier Protein, domain 2"/>
    <property type="match status" value="2"/>
</dbReference>
<dbReference type="InterPro" id="IPR042104">
    <property type="entry name" value="PKS_dehydratase_sf"/>
</dbReference>
<dbReference type="PROSITE" id="PS50075">
    <property type="entry name" value="CARRIER"/>
    <property type="match status" value="1"/>
</dbReference>
<feature type="domain" description="PKS/mFAS DH" evidence="11">
    <location>
        <begin position="1286"/>
        <end position="1592"/>
    </location>
</feature>
<dbReference type="SUPFAM" id="SSF55048">
    <property type="entry name" value="Probable ACP-binding domain of malonyl-CoA ACP transacylase"/>
    <property type="match status" value="1"/>
</dbReference>
<dbReference type="Proteomes" id="UP000504638">
    <property type="component" value="Unplaced"/>
</dbReference>
<dbReference type="InterPro" id="IPR049900">
    <property type="entry name" value="PKS_mFAS_DH"/>
</dbReference>
<name>A0A6G1FZP1_9PEZI</name>
<dbReference type="InterPro" id="IPR014030">
    <property type="entry name" value="Ketoacyl_synth_N"/>
</dbReference>
<dbReference type="InterPro" id="IPR009081">
    <property type="entry name" value="PP-bd_ACP"/>
</dbReference>
<evidence type="ECO:0000259" key="10">
    <source>
        <dbReference type="PROSITE" id="PS52004"/>
    </source>
</evidence>
<dbReference type="SMART" id="SM00827">
    <property type="entry name" value="PKS_AT"/>
    <property type="match status" value="1"/>
</dbReference>
<dbReference type="PANTHER" id="PTHR43775:SF40">
    <property type="entry name" value="NORSOLORINIC ACID SYNTHASE STCA"/>
    <property type="match status" value="1"/>
</dbReference>
<feature type="domain" description="Carrier" evidence="9">
    <location>
        <begin position="1632"/>
        <end position="1709"/>
    </location>
</feature>
<reference evidence="14" key="2">
    <citation type="submission" date="2020-04" db="EMBL/GenBank/DDBJ databases">
        <authorList>
            <consortium name="NCBI Genome Project"/>
        </authorList>
    </citation>
    <scope>NUCLEOTIDE SEQUENCE</scope>
    <source>
        <strain evidence="14">CBS 781.70</strain>
    </source>
</reference>
<dbReference type="Pfam" id="PF00550">
    <property type="entry name" value="PP-binding"/>
    <property type="match status" value="1"/>
</dbReference>
<protein>
    <submittedName>
        <fullName evidence="12 14">Polyketide synthase</fullName>
    </submittedName>
</protein>
<evidence type="ECO:0000259" key="9">
    <source>
        <dbReference type="PROSITE" id="PS50075"/>
    </source>
</evidence>
<organism evidence="12">
    <name type="scientific">Eremomyces bilateralis CBS 781.70</name>
    <dbReference type="NCBI Taxonomy" id="1392243"/>
    <lineage>
        <taxon>Eukaryota</taxon>
        <taxon>Fungi</taxon>
        <taxon>Dikarya</taxon>
        <taxon>Ascomycota</taxon>
        <taxon>Pezizomycotina</taxon>
        <taxon>Dothideomycetes</taxon>
        <taxon>Dothideomycetes incertae sedis</taxon>
        <taxon>Eremomycetales</taxon>
        <taxon>Eremomycetaceae</taxon>
        <taxon>Eremomyces</taxon>
    </lineage>
</organism>
<evidence type="ECO:0000256" key="4">
    <source>
        <dbReference type="ARBA" id="ARBA00022679"/>
    </source>
</evidence>
<dbReference type="InterPro" id="IPR014043">
    <property type="entry name" value="Acyl_transferase_dom"/>
</dbReference>
<dbReference type="InterPro" id="IPR016036">
    <property type="entry name" value="Malonyl_transacylase_ACP-bd"/>
</dbReference>
<dbReference type="InterPro" id="IPR016035">
    <property type="entry name" value="Acyl_Trfase/lysoPLipase"/>
</dbReference>
<dbReference type="Pfam" id="PF00698">
    <property type="entry name" value="Acyl_transf_1"/>
    <property type="match status" value="1"/>
</dbReference>
<keyword evidence="6" id="KW-0511">Multifunctional enzyme</keyword>
<keyword evidence="4" id="KW-0808">Transferase</keyword>
<dbReference type="SMART" id="SM00825">
    <property type="entry name" value="PKS_KS"/>
    <property type="match status" value="1"/>
</dbReference>
<evidence type="ECO:0000259" key="11">
    <source>
        <dbReference type="PROSITE" id="PS52019"/>
    </source>
</evidence>
<dbReference type="OrthoDB" id="329835at2759"/>
<keyword evidence="3" id="KW-0597">Phosphoprotein</keyword>